<comment type="caution">
    <text evidence="15">The sequence shown here is derived from an EMBL/GenBank/DDBJ whole genome shotgun (WGS) entry which is preliminary data.</text>
</comment>
<evidence type="ECO:0000256" key="5">
    <source>
        <dbReference type="ARBA" id="ARBA00022679"/>
    </source>
</evidence>
<organism evidence="15 16">
    <name type="scientific">Pseudoalteromonas lipolytica</name>
    <dbReference type="NCBI Taxonomy" id="570156"/>
    <lineage>
        <taxon>Bacteria</taxon>
        <taxon>Pseudomonadati</taxon>
        <taxon>Pseudomonadota</taxon>
        <taxon>Gammaproteobacteria</taxon>
        <taxon>Alteromonadales</taxon>
        <taxon>Pseudoalteromonadaceae</taxon>
        <taxon>Pseudoalteromonas</taxon>
    </lineage>
</organism>
<reference evidence="15 16" key="1">
    <citation type="submission" date="2016-10" db="EMBL/GenBank/DDBJ databases">
        <authorList>
            <person name="Varghese N."/>
            <person name="Submissions S."/>
        </authorList>
    </citation>
    <scope>NUCLEOTIDE SEQUENCE [LARGE SCALE GENOMIC DNA]</scope>
    <source>
        <strain evidence="15 16">CGMCC 1.8499</strain>
    </source>
</reference>
<sequence>MRGMRYYLGLLCLMLSISANGSDKVTLQLKWTHQFQFAGYYMAAKKGFYKDAGLDVTILPADPNNPNTFDQVLNGQADFAITHSGILQQRVQGAPVVALAAMLQFSPYCWMVKNNSDIFQPRDFAGKKLSKISSLENAELLVMLQRAGLDYQSLMAASQKGGIEQWLAGELDAVQVYVTNEPYTLTLRGVGHRLICPQKFGLNVYGDILYTSQAMLKNKPDIVERFYQASLKGWRYALHNMNESINVTQHDYAPHKSMQELAYEADVLANYIQPPGSKLGGMSMAKWRLIADLYNIDQDEFDHAFSGFMYDQQQSEGIELSWMLILAIILSIACVPLYIGLISNGRR</sequence>
<keyword evidence="12" id="KW-0472">Membrane</keyword>
<comment type="similarity">
    <text evidence="3">Belongs to the NMT1/THI5 family.</text>
</comment>
<accession>A0ABY1GQ56</accession>
<comment type="pathway">
    <text evidence="2">Cofactor biosynthesis; thiamine diphosphate biosynthesis.</text>
</comment>
<feature type="chain" id="PRO_5046092329" description="Thiamine pyrimidine synthase" evidence="13">
    <location>
        <begin position="22"/>
        <end position="347"/>
    </location>
</feature>
<evidence type="ECO:0000259" key="14">
    <source>
        <dbReference type="Pfam" id="PF09084"/>
    </source>
</evidence>
<evidence type="ECO:0000256" key="2">
    <source>
        <dbReference type="ARBA" id="ARBA00004948"/>
    </source>
</evidence>
<feature type="transmembrane region" description="Helical" evidence="12">
    <location>
        <begin position="320"/>
        <end position="341"/>
    </location>
</feature>
<evidence type="ECO:0000313" key="15">
    <source>
        <dbReference type="EMBL" id="SFT95240.1"/>
    </source>
</evidence>
<keyword evidence="16" id="KW-1185">Reference proteome</keyword>
<keyword evidence="9" id="KW-0408">Iron</keyword>
<dbReference type="Pfam" id="PF09084">
    <property type="entry name" value="NMT1"/>
    <property type="match status" value="1"/>
</dbReference>
<feature type="domain" description="SsuA/THI5-like" evidence="14">
    <location>
        <begin position="34"/>
        <end position="240"/>
    </location>
</feature>
<dbReference type="SUPFAM" id="SSF53850">
    <property type="entry name" value="Periplasmic binding protein-like II"/>
    <property type="match status" value="1"/>
</dbReference>
<evidence type="ECO:0000256" key="13">
    <source>
        <dbReference type="SAM" id="SignalP"/>
    </source>
</evidence>
<name>A0ABY1GQ56_9GAMM</name>
<keyword evidence="5" id="KW-0808">Transferase</keyword>
<proteinExistence type="inferred from homology"/>
<evidence type="ECO:0000256" key="3">
    <source>
        <dbReference type="ARBA" id="ARBA00009406"/>
    </source>
</evidence>
<dbReference type="PANTHER" id="PTHR31528:SF1">
    <property type="entry name" value="4-AMINO-5-HYDROXYMETHYL-2-METHYLPYRIMIDINE PHOSPHATE SYNTHASE THI11-RELATED"/>
    <property type="match status" value="1"/>
</dbReference>
<dbReference type="Gene3D" id="3.40.190.10">
    <property type="entry name" value="Periplasmic binding protein-like II"/>
    <property type="match status" value="2"/>
</dbReference>
<keyword evidence="13" id="KW-0732">Signal</keyword>
<keyword evidence="8" id="KW-0784">Thiamine biosynthesis</keyword>
<dbReference type="Proteomes" id="UP000183805">
    <property type="component" value="Unassembled WGS sequence"/>
</dbReference>
<evidence type="ECO:0000256" key="7">
    <source>
        <dbReference type="ARBA" id="ARBA00022898"/>
    </source>
</evidence>
<gene>
    <name evidence="15" type="ORF">SAMN04487854_1199</name>
</gene>
<evidence type="ECO:0000313" key="16">
    <source>
        <dbReference type="Proteomes" id="UP000183805"/>
    </source>
</evidence>
<comment type="subunit">
    <text evidence="4">Homodimer.</text>
</comment>
<comment type="catalytic activity">
    <reaction evidence="11">
        <text>N(6)-(pyridoxal phosphate)-L-lysyl-[4-amino-5-hydroxymethyl-2-methylpyrimidine phosphate synthase] + L-histidyl-[4-amino-5-hydroxymethyl-2-methylpyrimidine phosphate synthase] + 2 Fe(3+) + 4 H2O = L-lysyl-[4-amino-5-hydroxymethyl-2-methylpyrimidine phosphate synthase] + (2S)-2-amino-5-hydroxy-4-oxopentanoyl-[4-amino-5-hydroxymethyl-2-methylpyrimidine phosphate synthase] + 4-amino-2-methyl-5-(phosphooxymethyl)pyrimidine + 3-oxopropanoate + 2 Fe(2+) + 2 H(+)</text>
        <dbReference type="Rhea" id="RHEA:65756"/>
        <dbReference type="Rhea" id="RHEA-COMP:16892"/>
        <dbReference type="Rhea" id="RHEA-COMP:16893"/>
        <dbReference type="Rhea" id="RHEA-COMP:16894"/>
        <dbReference type="Rhea" id="RHEA-COMP:16895"/>
        <dbReference type="ChEBI" id="CHEBI:15377"/>
        <dbReference type="ChEBI" id="CHEBI:15378"/>
        <dbReference type="ChEBI" id="CHEBI:29033"/>
        <dbReference type="ChEBI" id="CHEBI:29034"/>
        <dbReference type="ChEBI" id="CHEBI:29969"/>
        <dbReference type="ChEBI" id="CHEBI:29979"/>
        <dbReference type="ChEBI" id="CHEBI:33190"/>
        <dbReference type="ChEBI" id="CHEBI:58354"/>
        <dbReference type="ChEBI" id="CHEBI:143915"/>
        <dbReference type="ChEBI" id="CHEBI:157692"/>
    </reaction>
    <physiologicalReaction direction="left-to-right" evidence="11">
        <dbReference type="Rhea" id="RHEA:65757"/>
    </physiologicalReaction>
</comment>
<protein>
    <recommendedName>
        <fullName evidence="10">Thiamine pyrimidine synthase</fullName>
    </recommendedName>
</protein>
<evidence type="ECO:0000256" key="6">
    <source>
        <dbReference type="ARBA" id="ARBA00022723"/>
    </source>
</evidence>
<dbReference type="InterPro" id="IPR015168">
    <property type="entry name" value="SsuA/THI5"/>
</dbReference>
<dbReference type="PANTHER" id="PTHR31528">
    <property type="entry name" value="4-AMINO-5-HYDROXYMETHYL-2-METHYLPYRIMIDINE PHOSPHATE SYNTHASE THI11-RELATED"/>
    <property type="match status" value="1"/>
</dbReference>
<evidence type="ECO:0000256" key="8">
    <source>
        <dbReference type="ARBA" id="ARBA00022977"/>
    </source>
</evidence>
<evidence type="ECO:0000256" key="1">
    <source>
        <dbReference type="ARBA" id="ARBA00003469"/>
    </source>
</evidence>
<keyword evidence="7" id="KW-0663">Pyridoxal phosphate</keyword>
<dbReference type="EMBL" id="FPAZ01000019">
    <property type="protein sequence ID" value="SFT95240.1"/>
    <property type="molecule type" value="Genomic_DNA"/>
</dbReference>
<comment type="function">
    <text evidence="1">Responsible for the formation of the pyrimidine heterocycle in the thiamine biosynthesis pathway. Catalyzes the formation of hydroxymethylpyrimidine phosphate (HMP-P) from histidine and pyridoxal phosphate (PLP). The protein uses PLP and the active site histidine to form HMP-P, generating an inactive enzyme. The enzyme can only undergo a single turnover, which suggests it is a suicide enzyme.</text>
</comment>
<evidence type="ECO:0000256" key="12">
    <source>
        <dbReference type="SAM" id="Phobius"/>
    </source>
</evidence>
<evidence type="ECO:0000256" key="9">
    <source>
        <dbReference type="ARBA" id="ARBA00023004"/>
    </source>
</evidence>
<keyword evidence="12" id="KW-0812">Transmembrane</keyword>
<keyword evidence="6" id="KW-0479">Metal-binding</keyword>
<evidence type="ECO:0000256" key="11">
    <source>
        <dbReference type="ARBA" id="ARBA00048179"/>
    </source>
</evidence>
<feature type="signal peptide" evidence="13">
    <location>
        <begin position="1"/>
        <end position="21"/>
    </location>
</feature>
<evidence type="ECO:0000256" key="10">
    <source>
        <dbReference type="ARBA" id="ARBA00033171"/>
    </source>
</evidence>
<dbReference type="InterPro" id="IPR027939">
    <property type="entry name" value="NMT1/THI5"/>
</dbReference>
<keyword evidence="12" id="KW-1133">Transmembrane helix</keyword>
<evidence type="ECO:0000256" key="4">
    <source>
        <dbReference type="ARBA" id="ARBA00011738"/>
    </source>
</evidence>